<evidence type="ECO:0000256" key="1">
    <source>
        <dbReference type="SAM" id="Phobius"/>
    </source>
</evidence>
<comment type="caution">
    <text evidence="2">The sequence shown here is derived from an EMBL/GenBank/DDBJ whole genome shotgun (WGS) entry which is preliminary data.</text>
</comment>
<feature type="transmembrane region" description="Helical" evidence="1">
    <location>
        <begin position="72"/>
        <end position="92"/>
    </location>
</feature>
<dbReference type="AlphaFoldDB" id="A0A8X6YF07"/>
<feature type="transmembrane region" description="Helical" evidence="1">
    <location>
        <begin position="47"/>
        <end position="66"/>
    </location>
</feature>
<accession>A0A8X6YF07</accession>
<evidence type="ECO:0000313" key="2">
    <source>
        <dbReference type="EMBL" id="GFY70797.1"/>
    </source>
</evidence>
<organism evidence="2 3">
    <name type="scientific">Trichonephila inaurata madagascariensis</name>
    <dbReference type="NCBI Taxonomy" id="2747483"/>
    <lineage>
        <taxon>Eukaryota</taxon>
        <taxon>Metazoa</taxon>
        <taxon>Ecdysozoa</taxon>
        <taxon>Arthropoda</taxon>
        <taxon>Chelicerata</taxon>
        <taxon>Arachnida</taxon>
        <taxon>Araneae</taxon>
        <taxon>Araneomorphae</taxon>
        <taxon>Entelegynae</taxon>
        <taxon>Araneoidea</taxon>
        <taxon>Nephilidae</taxon>
        <taxon>Trichonephila</taxon>
        <taxon>Trichonephila inaurata</taxon>
    </lineage>
</organism>
<keyword evidence="1" id="KW-0812">Transmembrane</keyword>
<dbReference type="Proteomes" id="UP000886998">
    <property type="component" value="Unassembled WGS sequence"/>
</dbReference>
<name>A0A8X6YF07_9ARAC</name>
<gene>
    <name evidence="2" type="ORF">TNIN_50681</name>
</gene>
<evidence type="ECO:0000313" key="3">
    <source>
        <dbReference type="Proteomes" id="UP000886998"/>
    </source>
</evidence>
<keyword evidence="1" id="KW-0472">Membrane</keyword>
<sequence length="133" mass="15205">MIFILIQLIGIDVLDYPKDKDSHPSEENQANLANSKITSCVKNCFKCFLLTLLFSKCVVYTLRLFLVSHRAWEYSAILVTAMVASIYASVYLRPQAIMHVVESLNQIHQKFSGQKLGNVINIILWCTSSFRKF</sequence>
<reference evidence="2" key="1">
    <citation type="submission" date="2020-08" db="EMBL/GenBank/DDBJ databases">
        <title>Multicomponent nature underlies the extraordinary mechanical properties of spider dragline silk.</title>
        <authorList>
            <person name="Kono N."/>
            <person name="Nakamura H."/>
            <person name="Mori M."/>
            <person name="Yoshida Y."/>
            <person name="Ohtoshi R."/>
            <person name="Malay A.D."/>
            <person name="Moran D.A.P."/>
            <person name="Tomita M."/>
            <person name="Numata K."/>
            <person name="Arakawa K."/>
        </authorList>
    </citation>
    <scope>NUCLEOTIDE SEQUENCE</scope>
</reference>
<keyword evidence="1" id="KW-1133">Transmembrane helix</keyword>
<protein>
    <submittedName>
        <fullName evidence="2">Uncharacterized protein</fullName>
    </submittedName>
</protein>
<keyword evidence="3" id="KW-1185">Reference proteome</keyword>
<proteinExistence type="predicted"/>
<dbReference type="EMBL" id="BMAV01018416">
    <property type="protein sequence ID" value="GFY70797.1"/>
    <property type="molecule type" value="Genomic_DNA"/>
</dbReference>